<dbReference type="EMBL" id="JBHUDO010000004">
    <property type="protein sequence ID" value="MFD1647924.1"/>
    <property type="molecule type" value="Genomic_DNA"/>
</dbReference>
<dbReference type="InterPro" id="IPR008972">
    <property type="entry name" value="Cupredoxin"/>
</dbReference>
<feature type="domain" description="Blue (type 1) copper" evidence="4">
    <location>
        <begin position="93"/>
        <end position="158"/>
    </location>
</feature>
<evidence type="ECO:0000259" key="4">
    <source>
        <dbReference type="Pfam" id="PF00127"/>
    </source>
</evidence>
<dbReference type="AlphaFoldDB" id="A0ABD6DRR2"/>
<feature type="compositionally biased region" description="Low complexity" evidence="3">
    <location>
        <begin position="651"/>
        <end position="664"/>
    </location>
</feature>
<name>A0ABD6DRR2_9EURY</name>
<protein>
    <submittedName>
        <fullName evidence="6">PQQ-dependent sugar dehydrogenase</fullName>
    </submittedName>
</protein>
<proteinExistence type="predicted"/>
<dbReference type="Gene3D" id="2.120.10.30">
    <property type="entry name" value="TolB, C-terminal domain"/>
    <property type="match status" value="1"/>
</dbReference>
<feature type="compositionally biased region" description="Low complexity" evidence="3">
    <location>
        <begin position="570"/>
        <end position="588"/>
    </location>
</feature>
<evidence type="ECO:0000313" key="6">
    <source>
        <dbReference type="EMBL" id="MFD1647924.1"/>
    </source>
</evidence>
<evidence type="ECO:0000256" key="3">
    <source>
        <dbReference type="SAM" id="MobiDB-lite"/>
    </source>
</evidence>
<dbReference type="Proteomes" id="UP001597034">
    <property type="component" value="Unassembled WGS sequence"/>
</dbReference>
<comment type="caution">
    <text evidence="6">The sequence shown here is derived from an EMBL/GenBank/DDBJ whole genome shotgun (WGS) entry which is preliminary data.</text>
</comment>
<dbReference type="PANTHER" id="PTHR19328:SF75">
    <property type="entry name" value="ALDOSE SUGAR DEHYDROGENASE YLII"/>
    <property type="match status" value="1"/>
</dbReference>
<dbReference type="GO" id="GO:0046872">
    <property type="term" value="F:metal ion binding"/>
    <property type="evidence" value="ECO:0007669"/>
    <property type="project" value="UniProtKB-KW"/>
</dbReference>
<accession>A0ABD6DRR2</accession>
<dbReference type="RefSeq" id="WP_256401598.1">
    <property type="nucleotide sequence ID" value="NZ_JANHJR010000004.1"/>
</dbReference>
<dbReference type="SUPFAM" id="SSF50952">
    <property type="entry name" value="Soluble quinoprotein glucose dehydrogenase"/>
    <property type="match status" value="1"/>
</dbReference>
<dbReference type="Gene3D" id="2.60.40.420">
    <property type="entry name" value="Cupredoxins - blue copper proteins"/>
    <property type="match status" value="1"/>
</dbReference>
<dbReference type="SUPFAM" id="SSF49503">
    <property type="entry name" value="Cupredoxins"/>
    <property type="match status" value="1"/>
</dbReference>
<dbReference type="Pfam" id="PF07995">
    <property type="entry name" value="GSDH"/>
    <property type="match status" value="1"/>
</dbReference>
<keyword evidence="1" id="KW-0479">Metal-binding</keyword>
<evidence type="ECO:0000256" key="2">
    <source>
        <dbReference type="ARBA" id="ARBA00023008"/>
    </source>
</evidence>
<reference evidence="6 7" key="1">
    <citation type="journal article" date="2019" name="Int. J. Syst. Evol. Microbiol.">
        <title>The Global Catalogue of Microorganisms (GCM) 10K type strain sequencing project: providing services to taxonomists for standard genome sequencing and annotation.</title>
        <authorList>
            <consortium name="The Broad Institute Genomics Platform"/>
            <consortium name="The Broad Institute Genome Sequencing Center for Infectious Disease"/>
            <person name="Wu L."/>
            <person name="Ma J."/>
        </authorList>
    </citation>
    <scope>NUCLEOTIDE SEQUENCE [LARGE SCALE GENOMIC DNA]</scope>
    <source>
        <strain evidence="6 7">CGMCC 1.10390</strain>
    </source>
</reference>
<feature type="compositionally biased region" description="Low complexity" evidence="3">
    <location>
        <begin position="165"/>
        <end position="178"/>
    </location>
</feature>
<organism evidence="6 7">
    <name type="scientific">Haloarchaeobius litoreus</name>
    <dbReference type="NCBI Taxonomy" id="755306"/>
    <lineage>
        <taxon>Archaea</taxon>
        <taxon>Methanobacteriati</taxon>
        <taxon>Methanobacteriota</taxon>
        <taxon>Stenosarchaea group</taxon>
        <taxon>Halobacteria</taxon>
        <taxon>Halobacteriales</taxon>
        <taxon>Halorubellaceae</taxon>
        <taxon>Haloarchaeobius</taxon>
    </lineage>
</organism>
<gene>
    <name evidence="6" type="ORF">ACFSBL_19735</name>
</gene>
<dbReference type="Pfam" id="PF00127">
    <property type="entry name" value="Copper-bind"/>
    <property type="match status" value="1"/>
</dbReference>
<dbReference type="InterPro" id="IPR000923">
    <property type="entry name" value="BlueCu_1"/>
</dbReference>
<evidence type="ECO:0000313" key="7">
    <source>
        <dbReference type="Proteomes" id="UP001597034"/>
    </source>
</evidence>
<sequence>MKDPTEIGGSWPEKGGEAGGGGESSDEDLEASRRHVLRGVGFAGVGLGLGGFATRQQETIRFGGEVQAWRGREPPSISGQENPTLSLQAGMQYAVTWENLDGLPHNFVIQNQAGEQMVRSEIITEQGATQTVTFTASPEMTTYLCEVHPNTMVGTVNVSGSGGDQTTTQETTTTTQEQDGAGYFEQGPEVGVQVVAQGMTAPTDHAIPGDGSGRQFVTDQTGEVWVVTENGREQMPFIDVSDRMVTLGEFNGSYANPNQAYDERGLLGIEFHPSFAENRKFYLHYSAPPNEQTPDGWDHVEVVSEFTASTDLTTGNPESERILLQFQKPQYNHDGGPIAFGPDGYLYVPMGDGGGADDDMYGHVPDWYDRNAGGNGQDVTQNLLGDVVRIDVDATEGDRPYGIPDDNPFVGTDGLDEIYAYGFRNPFGISFDSQGNLFVADAGQNLFEEVDVVERGGNYGWNVKEGTHCFSTENPSDPMAITDCPSNEPNSGPYDGSPLIDPVIEFPHTYEGESVGITVIGGHRYEATTIPELQGKYVFGIWTSDPARSEPNGRVLAATPPENFGGSGGTTTTTGTATGATTPGTTTQGTGGDGAGNAELWPVQELAIQGGFDYFVRMFGQGPDGDVYVLANKRGAPEGDTGALLRLVPPGDDGTTTTGNATTTGAGGGTTPSEATNGGGGGAETTTTGATPGPGVLLSAAAILGGLGVAAKRRLEDDD</sequence>
<feature type="region of interest" description="Disordered" evidence="3">
    <location>
        <begin position="558"/>
        <end position="591"/>
    </location>
</feature>
<feature type="region of interest" description="Disordered" evidence="3">
    <location>
        <begin position="157"/>
        <end position="183"/>
    </location>
</feature>
<feature type="region of interest" description="Disordered" evidence="3">
    <location>
        <begin position="1"/>
        <end position="30"/>
    </location>
</feature>
<dbReference type="InterPro" id="IPR011041">
    <property type="entry name" value="Quinoprot_gluc/sorb_DH_b-prop"/>
</dbReference>
<evidence type="ECO:0000259" key="5">
    <source>
        <dbReference type="Pfam" id="PF07995"/>
    </source>
</evidence>
<keyword evidence="2" id="KW-0186">Copper</keyword>
<keyword evidence="7" id="KW-1185">Reference proteome</keyword>
<dbReference type="InterPro" id="IPR011042">
    <property type="entry name" value="6-blade_b-propeller_TolB-like"/>
</dbReference>
<dbReference type="InterPro" id="IPR012938">
    <property type="entry name" value="Glc/Sorbosone_DH"/>
</dbReference>
<dbReference type="PANTHER" id="PTHR19328">
    <property type="entry name" value="HEDGEHOG-INTERACTING PROTEIN"/>
    <property type="match status" value="1"/>
</dbReference>
<evidence type="ECO:0000256" key="1">
    <source>
        <dbReference type="ARBA" id="ARBA00022723"/>
    </source>
</evidence>
<feature type="domain" description="Glucose/Sorbosone dehydrogenase" evidence="5">
    <location>
        <begin position="210"/>
        <end position="467"/>
    </location>
</feature>
<feature type="region of interest" description="Disordered" evidence="3">
    <location>
        <begin position="648"/>
        <end position="692"/>
    </location>
</feature>